<gene>
    <name evidence="3" type="ORF">ACFQNF_16240</name>
</gene>
<name>A0ABW2R0U5_9NEIS</name>
<organism evidence="3 4">
    <name type="scientific">Iodobacter arcticus</name>
    <dbReference type="NCBI Taxonomy" id="590593"/>
    <lineage>
        <taxon>Bacteria</taxon>
        <taxon>Pseudomonadati</taxon>
        <taxon>Pseudomonadota</taxon>
        <taxon>Betaproteobacteria</taxon>
        <taxon>Neisseriales</taxon>
        <taxon>Chitinibacteraceae</taxon>
        <taxon>Iodobacter</taxon>
    </lineage>
</organism>
<dbReference type="Gene3D" id="2.20.200.10">
    <property type="entry name" value="Outer membrane efflux proteins (OEP)"/>
    <property type="match status" value="1"/>
</dbReference>
<keyword evidence="2" id="KW-0449">Lipoprotein</keyword>
<dbReference type="PANTHER" id="PTHR30203">
    <property type="entry name" value="OUTER MEMBRANE CATION EFFLUX PROTEIN"/>
    <property type="match status" value="1"/>
</dbReference>
<evidence type="ECO:0000256" key="2">
    <source>
        <dbReference type="RuleBase" id="RU362097"/>
    </source>
</evidence>
<accession>A0ABW2R0U5</accession>
<keyword evidence="2" id="KW-0732">Signal</keyword>
<keyword evidence="2" id="KW-0812">Transmembrane</keyword>
<comment type="caution">
    <text evidence="3">The sequence shown here is derived from an EMBL/GenBank/DDBJ whole genome shotgun (WGS) entry which is preliminary data.</text>
</comment>
<dbReference type="PANTHER" id="PTHR30203:SF30">
    <property type="entry name" value="OUTER MEMBRANE PROTEIN-RELATED"/>
    <property type="match status" value="1"/>
</dbReference>
<comment type="subcellular location">
    <subcellularLocation>
        <location evidence="2">Cell membrane</location>
        <topology evidence="2">Lipid-anchor</topology>
    </subcellularLocation>
</comment>
<feature type="chain" id="PRO_5044977493" evidence="2">
    <location>
        <begin position="19"/>
        <end position="449"/>
    </location>
</feature>
<reference evidence="4" key="1">
    <citation type="journal article" date="2019" name="Int. J. Syst. Evol. Microbiol.">
        <title>The Global Catalogue of Microorganisms (GCM) 10K type strain sequencing project: providing services to taxonomists for standard genome sequencing and annotation.</title>
        <authorList>
            <consortium name="The Broad Institute Genomics Platform"/>
            <consortium name="The Broad Institute Genome Sequencing Center for Infectious Disease"/>
            <person name="Wu L."/>
            <person name="Ma J."/>
        </authorList>
    </citation>
    <scope>NUCLEOTIDE SEQUENCE [LARGE SCALE GENOMIC DNA]</scope>
    <source>
        <strain evidence="4">CCUG 62945</strain>
    </source>
</reference>
<keyword evidence="2" id="KW-0472">Membrane</keyword>
<evidence type="ECO:0000313" key="4">
    <source>
        <dbReference type="Proteomes" id="UP001596473"/>
    </source>
</evidence>
<dbReference type="InterPro" id="IPR010131">
    <property type="entry name" value="MdtP/NodT-like"/>
</dbReference>
<proteinExistence type="inferred from homology"/>
<dbReference type="Gene3D" id="1.20.1600.10">
    <property type="entry name" value="Outer membrane efflux proteins (OEP)"/>
    <property type="match status" value="1"/>
</dbReference>
<comment type="similarity">
    <text evidence="1 2">Belongs to the outer membrane factor (OMF) (TC 1.B.17) family.</text>
</comment>
<evidence type="ECO:0000313" key="3">
    <source>
        <dbReference type="EMBL" id="MFC7421416.1"/>
    </source>
</evidence>
<feature type="signal peptide" evidence="2">
    <location>
        <begin position="1"/>
        <end position="18"/>
    </location>
</feature>
<dbReference type="RefSeq" id="WP_380188979.1">
    <property type="nucleotide sequence ID" value="NZ_JBHTBQ010000035.1"/>
</dbReference>
<dbReference type="SUPFAM" id="SSF56954">
    <property type="entry name" value="Outer membrane efflux proteins (OEP)"/>
    <property type="match status" value="1"/>
</dbReference>
<dbReference type="Proteomes" id="UP001596473">
    <property type="component" value="Unassembled WGS sequence"/>
</dbReference>
<dbReference type="NCBIfam" id="TIGR01845">
    <property type="entry name" value="outer_NodT"/>
    <property type="match status" value="1"/>
</dbReference>
<protein>
    <submittedName>
        <fullName evidence="3">Efflux transporter outer membrane subunit</fullName>
    </submittedName>
</protein>
<evidence type="ECO:0000256" key="1">
    <source>
        <dbReference type="ARBA" id="ARBA00007613"/>
    </source>
</evidence>
<keyword evidence="2" id="KW-1134">Transmembrane beta strand</keyword>
<dbReference type="InterPro" id="IPR003423">
    <property type="entry name" value="OMP_efflux"/>
</dbReference>
<dbReference type="EMBL" id="JBHTBQ010000035">
    <property type="protein sequence ID" value="MFC7421416.1"/>
    <property type="molecule type" value="Genomic_DNA"/>
</dbReference>
<keyword evidence="4" id="KW-1185">Reference proteome</keyword>
<sequence length="449" mass="48200">MKPSLIASLLALLCTACAITPEPTMPSLDLPQSTYKASIANDWWKTFDDPLLNMLIAQTLQHNNNLSIAAARIEEARAKLGISSSAQWPRLDLQGKQQNNTDTGAPKMQLAGAASWELDLWGRLANQTEAASQLLLSTQAAHTGLQLALSAETAQAYFNLRALDAQLVLANQTVASRKAAFVLQTKRFQGGLISELEARQAESDFAAAQAIVPQYQSKIAQAESILSILSGQSPRALIEEGLQRGKPIGDIHIANQLPTHLPSDLLLRRPDIAEAEARLRASHAEVAAARAAWFPQISLSGILGTASNPLANLFAAGSKTWQFAGNLGMPLFDGGLSAAQIDQARAQDKAAAAGYRQAVQNAFADAFAALKINQLSQEKTTAQAGQITALERQLKLAILRYDNGYSDYLTVLDSERNLFNGRLELISATRDQLLAQVSLFKALGGGIKV</sequence>
<dbReference type="Pfam" id="PF02321">
    <property type="entry name" value="OEP"/>
    <property type="match status" value="2"/>
</dbReference>
<keyword evidence="2" id="KW-0564">Palmitate</keyword>